<dbReference type="SUPFAM" id="SSF52200">
    <property type="entry name" value="Toll/Interleukin receptor TIR domain"/>
    <property type="match status" value="1"/>
</dbReference>
<proteinExistence type="predicted"/>
<dbReference type="Proteomes" id="UP000236291">
    <property type="component" value="Unassembled WGS sequence"/>
</dbReference>
<dbReference type="PROSITE" id="PS50104">
    <property type="entry name" value="TIR"/>
    <property type="match status" value="1"/>
</dbReference>
<dbReference type="SMART" id="SM00255">
    <property type="entry name" value="TIR"/>
    <property type="match status" value="1"/>
</dbReference>
<comment type="caution">
    <text evidence="3">The sequence shown here is derived from an EMBL/GenBank/DDBJ whole genome shotgun (WGS) entry which is preliminary data.</text>
</comment>
<keyword evidence="1" id="KW-0520">NAD</keyword>
<dbReference type="EMBL" id="ASHM01035541">
    <property type="protein sequence ID" value="PNX79218.1"/>
    <property type="molecule type" value="Genomic_DNA"/>
</dbReference>
<dbReference type="PANTHER" id="PTHR32009:SF160">
    <property type="entry name" value="DISEASE RESISTANCE PROTEIN (TIR-NBS-LRR CLASS)"/>
    <property type="match status" value="1"/>
</dbReference>
<accession>A0A2K3LKY9</accession>
<evidence type="ECO:0000256" key="1">
    <source>
        <dbReference type="ARBA" id="ARBA00023027"/>
    </source>
</evidence>
<evidence type="ECO:0000259" key="2">
    <source>
        <dbReference type="PROSITE" id="PS50104"/>
    </source>
</evidence>
<sequence length="227" mass="25824">MGYGDLKAVGTVMVAAEPQMVWSTKSTRRVGLPDRLRWSSWWVRQCAWFTMSKKMFVVRWLLTTTEFNTVSESISNNDKNPSWIYDVFLSFCDEDTADSFASYLYTALTAAEIVVFRDDSKLRNQDQIITSTHSVLHAIEGSRLSIIVFSRNYADSTCCLQELEKIMECSRTIDQMVIPVFYGVSLFDVHHQGGMFGEAFKDLAQRISKNDKSSEGSNILGFVVDSR</sequence>
<dbReference type="AlphaFoldDB" id="A0A2K3LKY9"/>
<feature type="domain" description="TIR" evidence="2">
    <location>
        <begin position="83"/>
        <end position="227"/>
    </location>
</feature>
<dbReference type="Gene3D" id="3.40.50.10140">
    <property type="entry name" value="Toll/interleukin-1 receptor homology (TIR) domain"/>
    <property type="match status" value="1"/>
</dbReference>
<dbReference type="GO" id="GO:0007165">
    <property type="term" value="P:signal transduction"/>
    <property type="evidence" value="ECO:0007669"/>
    <property type="project" value="InterPro"/>
</dbReference>
<reference evidence="3 4" key="1">
    <citation type="journal article" date="2014" name="Am. J. Bot.">
        <title>Genome assembly and annotation for red clover (Trifolium pratense; Fabaceae).</title>
        <authorList>
            <person name="Istvanek J."/>
            <person name="Jaros M."/>
            <person name="Krenek A."/>
            <person name="Repkova J."/>
        </authorList>
    </citation>
    <scope>NUCLEOTIDE SEQUENCE [LARGE SCALE GENOMIC DNA]</scope>
    <source>
        <strain evidence="4">cv. Tatra</strain>
        <tissue evidence="3">Young leaves</tissue>
    </source>
</reference>
<reference evidence="3 4" key="2">
    <citation type="journal article" date="2017" name="Front. Plant Sci.">
        <title>Gene Classification and Mining of Molecular Markers Useful in Red Clover (Trifolium pratense) Breeding.</title>
        <authorList>
            <person name="Istvanek J."/>
            <person name="Dluhosova J."/>
            <person name="Dluhos P."/>
            <person name="Patkova L."/>
            <person name="Nedelnik J."/>
            <person name="Repkova J."/>
        </authorList>
    </citation>
    <scope>NUCLEOTIDE SEQUENCE [LARGE SCALE GENOMIC DNA]</scope>
    <source>
        <strain evidence="4">cv. Tatra</strain>
        <tissue evidence="3">Young leaves</tissue>
    </source>
</reference>
<dbReference type="InterPro" id="IPR000157">
    <property type="entry name" value="TIR_dom"/>
</dbReference>
<name>A0A2K3LKY9_TRIPR</name>
<dbReference type="InterPro" id="IPR035897">
    <property type="entry name" value="Toll_tir_struct_dom_sf"/>
</dbReference>
<dbReference type="Pfam" id="PF01582">
    <property type="entry name" value="TIR"/>
    <property type="match status" value="1"/>
</dbReference>
<evidence type="ECO:0000313" key="4">
    <source>
        <dbReference type="Proteomes" id="UP000236291"/>
    </source>
</evidence>
<organism evidence="3 4">
    <name type="scientific">Trifolium pratense</name>
    <name type="common">Red clover</name>
    <dbReference type="NCBI Taxonomy" id="57577"/>
    <lineage>
        <taxon>Eukaryota</taxon>
        <taxon>Viridiplantae</taxon>
        <taxon>Streptophyta</taxon>
        <taxon>Embryophyta</taxon>
        <taxon>Tracheophyta</taxon>
        <taxon>Spermatophyta</taxon>
        <taxon>Magnoliopsida</taxon>
        <taxon>eudicotyledons</taxon>
        <taxon>Gunneridae</taxon>
        <taxon>Pentapetalae</taxon>
        <taxon>rosids</taxon>
        <taxon>fabids</taxon>
        <taxon>Fabales</taxon>
        <taxon>Fabaceae</taxon>
        <taxon>Papilionoideae</taxon>
        <taxon>50 kb inversion clade</taxon>
        <taxon>NPAAA clade</taxon>
        <taxon>Hologalegina</taxon>
        <taxon>IRL clade</taxon>
        <taxon>Trifolieae</taxon>
        <taxon>Trifolium</taxon>
    </lineage>
</organism>
<protein>
    <submittedName>
        <fullName evidence="3">Disease resistance protein (TIR-NBS-LRR class)</fullName>
    </submittedName>
</protein>
<dbReference type="PANTHER" id="PTHR32009">
    <property type="entry name" value="TMV RESISTANCE PROTEIN N-LIKE"/>
    <property type="match status" value="1"/>
</dbReference>
<evidence type="ECO:0000313" key="3">
    <source>
        <dbReference type="EMBL" id="PNX79218.1"/>
    </source>
</evidence>
<dbReference type="ExpressionAtlas" id="A0A2K3LKY9">
    <property type="expression patterns" value="baseline"/>
</dbReference>
<gene>
    <name evidence="3" type="ORF">L195_g035202</name>
</gene>